<keyword evidence="2" id="KW-1185">Reference proteome</keyword>
<dbReference type="InParanoid" id="B2A6Q0"/>
<sequence length="88" mass="10113">MSVKFIRDVLITYEGESFQQKRGKQFTYKVKGNSIVPDTTKYPIPIKDIIKGLNRGQVTRVADLKDLRGSSYIYALVTDKRIKDNIKC</sequence>
<organism evidence="1 2">
    <name type="scientific">Natranaerobius thermophilus (strain ATCC BAA-1301 / DSM 18059 / JW/NM-WN-LF)</name>
    <dbReference type="NCBI Taxonomy" id="457570"/>
    <lineage>
        <taxon>Bacteria</taxon>
        <taxon>Bacillati</taxon>
        <taxon>Bacillota</taxon>
        <taxon>Clostridia</taxon>
        <taxon>Natranaerobiales</taxon>
        <taxon>Natranaerobiaceae</taxon>
        <taxon>Natranaerobius</taxon>
    </lineage>
</organism>
<dbReference type="HOGENOM" id="CLU_2465814_0_0_9"/>
<dbReference type="EMBL" id="CP001034">
    <property type="protein sequence ID" value="ACB84183.1"/>
    <property type="molecule type" value="Genomic_DNA"/>
</dbReference>
<gene>
    <name evidence="1" type="ordered locus">Nther_0588</name>
</gene>
<dbReference type="KEGG" id="nth:Nther_0588"/>
<accession>B2A6Q0</accession>
<protein>
    <submittedName>
        <fullName evidence="1">Uncharacterized protein</fullName>
    </submittedName>
</protein>
<proteinExistence type="predicted"/>
<dbReference type="AlphaFoldDB" id="B2A6Q0"/>
<reference evidence="1 2" key="1">
    <citation type="submission" date="2008-04" db="EMBL/GenBank/DDBJ databases">
        <title>Complete sequence of chromosome of Natranaerobius thermophilus JW/NM-WN-LF.</title>
        <authorList>
            <consortium name="US DOE Joint Genome Institute"/>
            <person name="Copeland A."/>
            <person name="Lucas S."/>
            <person name="Lapidus A."/>
            <person name="Glavina del Rio T."/>
            <person name="Dalin E."/>
            <person name="Tice H."/>
            <person name="Bruce D."/>
            <person name="Goodwin L."/>
            <person name="Pitluck S."/>
            <person name="Chertkov O."/>
            <person name="Brettin T."/>
            <person name="Detter J.C."/>
            <person name="Han C."/>
            <person name="Kuske C.R."/>
            <person name="Schmutz J."/>
            <person name="Larimer F."/>
            <person name="Land M."/>
            <person name="Hauser L."/>
            <person name="Kyrpides N."/>
            <person name="Lykidis A."/>
            <person name="Mesbah N.M."/>
            <person name="Wiegel J."/>
        </authorList>
    </citation>
    <scope>NUCLEOTIDE SEQUENCE [LARGE SCALE GENOMIC DNA]</scope>
    <source>
        <strain evidence="2">ATCC BAA-1301 / DSM 18059 / JW/NM-WN-LF</strain>
    </source>
</reference>
<name>B2A6Q0_NATTJ</name>
<dbReference type="RefSeq" id="WP_012447068.1">
    <property type="nucleotide sequence ID" value="NC_010718.1"/>
</dbReference>
<evidence type="ECO:0000313" key="1">
    <source>
        <dbReference type="EMBL" id="ACB84183.1"/>
    </source>
</evidence>
<dbReference type="Proteomes" id="UP000001683">
    <property type="component" value="Chromosome"/>
</dbReference>
<evidence type="ECO:0000313" key="2">
    <source>
        <dbReference type="Proteomes" id="UP000001683"/>
    </source>
</evidence>
<reference evidence="1 2" key="2">
    <citation type="journal article" date="2011" name="J. Bacteriol.">
        <title>Complete genome sequence of the anaerobic, halophilic alkalithermophile Natranaerobius thermophilus JW/NM-WN-LF.</title>
        <authorList>
            <person name="Zhao B."/>
            <person name="Mesbah N.M."/>
            <person name="Dalin E."/>
            <person name="Goodwin L."/>
            <person name="Nolan M."/>
            <person name="Pitluck S."/>
            <person name="Chertkov O."/>
            <person name="Brettin T.S."/>
            <person name="Han J."/>
            <person name="Larimer F.W."/>
            <person name="Land M.L."/>
            <person name="Hauser L."/>
            <person name="Kyrpides N."/>
            <person name="Wiegel J."/>
        </authorList>
    </citation>
    <scope>NUCLEOTIDE SEQUENCE [LARGE SCALE GENOMIC DNA]</scope>
    <source>
        <strain evidence="2">ATCC BAA-1301 / DSM 18059 / JW/NM-WN-LF</strain>
    </source>
</reference>